<evidence type="ECO:0000313" key="14">
    <source>
        <dbReference type="Proteomes" id="UP000747542"/>
    </source>
</evidence>
<organism evidence="13 14">
    <name type="scientific">Homarus americanus</name>
    <name type="common">American lobster</name>
    <dbReference type="NCBI Taxonomy" id="6706"/>
    <lineage>
        <taxon>Eukaryota</taxon>
        <taxon>Metazoa</taxon>
        <taxon>Ecdysozoa</taxon>
        <taxon>Arthropoda</taxon>
        <taxon>Crustacea</taxon>
        <taxon>Multicrustacea</taxon>
        <taxon>Malacostraca</taxon>
        <taxon>Eumalacostraca</taxon>
        <taxon>Eucarida</taxon>
        <taxon>Decapoda</taxon>
        <taxon>Pleocyemata</taxon>
        <taxon>Astacidea</taxon>
        <taxon>Nephropoidea</taxon>
        <taxon>Nephropidae</taxon>
        <taxon>Homarus</taxon>
    </lineage>
</organism>
<dbReference type="EC" id="2.3.2.27" evidence="2"/>
<dbReference type="GO" id="GO:0008270">
    <property type="term" value="F:zinc ion binding"/>
    <property type="evidence" value="ECO:0007669"/>
    <property type="project" value="UniProtKB-KW"/>
</dbReference>
<evidence type="ECO:0000259" key="10">
    <source>
        <dbReference type="PROSITE" id="PS50089"/>
    </source>
</evidence>
<dbReference type="CDD" id="cd16541">
    <property type="entry name" value="RING-HC_RNF123"/>
    <property type="match status" value="1"/>
</dbReference>
<keyword evidence="3" id="KW-0808">Transferase</keyword>
<evidence type="ECO:0000259" key="11">
    <source>
        <dbReference type="PROSITE" id="PS50188"/>
    </source>
</evidence>
<dbReference type="Pfam" id="PF13920">
    <property type="entry name" value="zf-C3HC4_3"/>
    <property type="match status" value="1"/>
</dbReference>
<dbReference type="Pfam" id="PF25576">
    <property type="entry name" value="TPR_RNF123"/>
    <property type="match status" value="1"/>
</dbReference>
<evidence type="ECO:0000256" key="3">
    <source>
        <dbReference type="ARBA" id="ARBA00022679"/>
    </source>
</evidence>
<sequence>MSGMMGNNGGVGYRGGGSGPPLPHDSRQDFSVAGSSMHSSTQTNYLLDAVVRHVFEDDLKRYRGSHPDGQFLDGICSQLPDYGTIQCLLRLILENLVRHQGQSPLFRPWSTEGRLGPSRVLFDFKSSVGSFSYNYDRLGVNSQDNFSTIRANSCVYKAKWQYELMLGTKGVMQVGWATMACQFSQEKGVGDTPDSYAYDGNRQRKWNVATYKYGAMWQCGDIISCTLDLEEGIVINGKSLGPAFSNVKTGPGIAYFPAVSLALGENLIVNFGATPFRYPQPGFSPLEAPPTSDLVKAYRCVSWLTSLVNLDMHWLQYTDLVRKEEQLSGGRRKACIHLVVQHIAAHLGPLLATPYVVEACLVPALAELAEVTPDPHAKSTPASRRLGTDGLNLPKAHILFDFLMASMESHELLKCLDNLIICLLTGHKQAAENILFRGQKYNLRLLYVILSHTRLRKYCLKHILFDKVRFPSFVNMKTIDEEGLNEVVPSVWWTSKDETFIHGNKAAYDKSCNTIRLAVEEVEEIQVAILRQLLNATDAPTYQESSRALFLAKFRTFLKEHAPGSRVPVVGYTPLPVILCLFHRLLKIFNELWKIESREPEVVIPPRLFYDGTVNYFDTHRLGGLESHLMKTLKKELVKALPNTHMDTSKVISELDNATAGVSSVEDINYTMHNSEPSTSGAVLGKALVSGEPTVESSMRLVNVTPGDVEDKPGQHGNSKLMRDSLLHLLDGIILLYHIGAHKQLGKVAAQRDSMNDNITHVLEIDKKMKYCIEKGSSPTLLSELNGSREVFVNKLEEQARQQAWVIAAIHSTEKYSHLVSLMRVILSTLKDASNEGELFGFVPDFYVESLTEMCTALRLYFTVPPESIPSSQNLLTSVGEFLALHFCDSRIVYADSKDSLIQALAGFVCHQTTLTALENMPEGSRKQMVRNLLQPYENRAWAQNNWILVRFWKGCGFGFRYTKSPHMTNKFGPKPAHTDNPNFTQTTAPCHSLTFQRHVVEVLESSSDIAIPFLNSLLNQLNWAFSEFIGMLQEIQNASNRPERVFIDSRQLRICATCFDLALALLRVLEMIVNIAPQLFTDFSRPNAELLLSRLCQLLCQVFNRVSGWSGCFGHVVGLEIPGLETIHQYPILTAVTGILVTLISHDFDQVNPKAPVATRTLLNEPSFQLSSVYQLLGGQDIIKATPGMAFAGASASSTASAPDITNPSIEEGSGDLEYLLLPAVPRGGNSQASNNNLGNKFSLRNYPDDVTIIELNQVERVLSHLEACVESRGEPTSGDDEDSLCTICYAYSASAVFEPCAHSSCRACVTQHLMNRSDCFFCKTTIQVVTDQTTGAVIYQSQTLDKSTDQKPK</sequence>
<dbReference type="Proteomes" id="UP000747542">
    <property type="component" value="Unassembled WGS sequence"/>
</dbReference>
<comment type="caution">
    <text evidence="13">The sequence shown here is derived from an EMBL/GenBank/DDBJ whole genome shotgun (WGS) entry which is preliminary data.</text>
</comment>
<keyword evidence="5 8" id="KW-0863">Zinc-finger</keyword>
<dbReference type="GO" id="GO:0016567">
    <property type="term" value="P:protein ubiquitination"/>
    <property type="evidence" value="ECO:0007669"/>
    <property type="project" value="UniProtKB-ARBA"/>
</dbReference>
<dbReference type="EMBL" id="JAHLQT010046319">
    <property type="protein sequence ID" value="KAG7153690.1"/>
    <property type="molecule type" value="Genomic_DNA"/>
</dbReference>
<feature type="domain" description="RING-type" evidence="10">
    <location>
        <begin position="1287"/>
        <end position="1325"/>
    </location>
</feature>
<gene>
    <name evidence="13" type="primary">Rnf123-L</name>
    <name evidence="13" type="ORF">Hamer_G009357</name>
</gene>
<evidence type="ECO:0000256" key="6">
    <source>
        <dbReference type="ARBA" id="ARBA00022786"/>
    </source>
</evidence>
<evidence type="ECO:0000256" key="8">
    <source>
        <dbReference type="PROSITE-ProRule" id="PRU00175"/>
    </source>
</evidence>
<dbReference type="InterPro" id="IPR043136">
    <property type="entry name" value="B30.2/SPRY_sf"/>
</dbReference>
<name>A0A8J5J7U9_HOMAM</name>
<evidence type="ECO:0000256" key="1">
    <source>
        <dbReference type="ARBA" id="ARBA00000900"/>
    </source>
</evidence>
<dbReference type="InterPro" id="IPR001841">
    <property type="entry name" value="Znf_RING"/>
</dbReference>
<dbReference type="GO" id="GO:0051603">
    <property type="term" value="P:proteolysis involved in protein catabolic process"/>
    <property type="evidence" value="ECO:0007669"/>
    <property type="project" value="TreeGrafter"/>
</dbReference>
<dbReference type="PANTHER" id="PTHR13363">
    <property type="entry name" value="RING FINGER AND SRY DOMAIN-CONTAINING"/>
    <property type="match status" value="1"/>
</dbReference>
<evidence type="ECO:0000256" key="7">
    <source>
        <dbReference type="ARBA" id="ARBA00022833"/>
    </source>
</evidence>
<keyword evidence="14" id="KW-1185">Reference proteome</keyword>
<dbReference type="SUPFAM" id="SSF49899">
    <property type="entry name" value="Concanavalin A-like lectins/glucanases"/>
    <property type="match status" value="1"/>
</dbReference>
<protein>
    <recommendedName>
        <fullName evidence="2">RING-type E3 ubiquitin transferase</fullName>
        <ecNumber evidence="2">2.3.2.27</ecNumber>
    </recommendedName>
</protein>
<dbReference type="InterPro" id="IPR013320">
    <property type="entry name" value="ConA-like_dom_sf"/>
</dbReference>
<reference evidence="13" key="1">
    <citation type="journal article" date="2021" name="Sci. Adv.">
        <title>The American lobster genome reveals insights on longevity, neural, and immune adaptations.</title>
        <authorList>
            <person name="Polinski J.M."/>
            <person name="Zimin A.V."/>
            <person name="Clark K.F."/>
            <person name="Kohn A.B."/>
            <person name="Sadowski N."/>
            <person name="Timp W."/>
            <person name="Ptitsyn A."/>
            <person name="Khanna P."/>
            <person name="Romanova D.Y."/>
            <person name="Williams P."/>
            <person name="Greenwood S.J."/>
            <person name="Moroz L.L."/>
            <person name="Walt D.R."/>
            <person name="Bodnar A.G."/>
        </authorList>
    </citation>
    <scope>NUCLEOTIDE SEQUENCE</scope>
    <source>
        <strain evidence="13">GMGI-L3</strain>
    </source>
</reference>
<dbReference type="Gene3D" id="2.60.120.920">
    <property type="match status" value="1"/>
</dbReference>
<dbReference type="GO" id="GO:0051028">
    <property type="term" value="P:mRNA transport"/>
    <property type="evidence" value="ECO:0007669"/>
    <property type="project" value="InterPro"/>
</dbReference>
<dbReference type="FunFam" id="3.30.40.10:FF:000133">
    <property type="entry name" value="E3 ubiquitin-protein ligase RNF123"/>
    <property type="match status" value="1"/>
</dbReference>
<dbReference type="InterPro" id="IPR045129">
    <property type="entry name" value="RNF123/RKP/RSPRY1"/>
</dbReference>
<dbReference type="GO" id="GO:0005634">
    <property type="term" value="C:nucleus"/>
    <property type="evidence" value="ECO:0007669"/>
    <property type="project" value="InterPro"/>
</dbReference>
<keyword evidence="4" id="KW-0479">Metal-binding</keyword>
<feature type="domain" description="B30.2/SPRY" evidence="11">
    <location>
        <begin position="99"/>
        <end position="276"/>
    </location>
</feature>
<dbReference type="GO" id="GO:0061630">
    <property type="term" value="F:ubiquitin protein ligase activity"/>
    <property type="evidence" value="ECO:0007669"/>
    <property type="project" value="UniProtKB-EC"/>
</dbReference>
<comment type="catalytic activity">
    <reaction evidence="1">
        <text>S-ubiquitinyl-[E2 ubiquitin-conjugating enzyme]-L-cysteine + [acceptor protein]-L-lysine = [E2 ubiquitin-conjugating enzyme]-L-cysteine + N(6)-ubiquitinyl-[acceptor protein]-L-lysine.</text>
        <dbReference type="EC" id="2.3.2.27"/>
    </reaction>
</comment>
<feature type="domain" description="TAP-C" evidence="12">
    <location>
        <begin position="995"/>
        <end position="1050"/>
    </location>
</feature>
<keyword evidence="7" id="KW-0862">Zinc</keyword>
<feature type="region of interest" description="Disordered" evidence="9">
    <location>
        <begin position="1"/>
        <end position="36"/>
    </location>
</feature>
<dbReference type="InterPro" id="IPR003877">
    <property type="entry name" value="SPRY_dom"/>
</dbReference>
<keyword evidence="6" id="KW-0833">Ubl conjugation pathway</keyword>
<dbReference type="PROSITE" id="PS50188">
    <property type="entry name" value="B302_SPRY"/>
    <property type="match status" value="1"/>
</dbReference>
<dbReference type="InterPro" id="IPR005637">
    <property type="entry name" value="TAP_C_dom"/>
</dbReference>
<feature type="compositionally biased region" description="Gly residues" evidence="9">
    <location>
        <begin position="1"/>
        <end position="19"/>
    </location>
</feature>
<dbReference type="SUPFAM" id="SSF57850">
    <property type="entry name" value="RING/U-box"/>
    <property type="match status" value="1"/>
</dbReference>
<evidence type="ECO:0000259" key="12">
    <source>
        <dbReference type="PROSITE" id="PS51281"/>
    </source>
</evidence>
<evidence type="ECO:0000256" key="9">
    <source>
        <dbReference type="SAM" id="MobiDB-lite"/>
    </source>
</evidence>
<dbReference type="SMART" id="SM00449">
    <property type="entry name" value="SPRY"/>
    <property type="match status" value="1"/>
</dbReference>
<evidence type="ECO:0000256" key="4">
    <source>
        <dbReference type="ARBA" id="ARBA00022723"/>
    </source>
</evidence>
<dbReference type="InterPro" id="IPR001870">
    <property type="entry name" value="B30.2/SPRY"/>
</dbReference>
<dbReference type="GO" id="GO:0005737">
    <property type="term" value="C:cytoplasm"/>
    <property type="evidence" value="ECO:0007669"/>
    <property type="project" value="TreeGrafter"/>
</dbReference>
<dbReference type="InterPro" id="IPR057987">
    <property type="entry name" value="TPR_RNF123/RKP"/>
</dbReference>
<accession>A0A8J5J7U9</accession>
<dbReference type="PANTHER" id="PTHR13363:SF5">
    <property type="entry name" value="E3 UBIQUITIN-PROTEIN LIGASE RNF123"/>
    <property type="match status" value="1"/>
</dbReference>
<dbReference type="SMART" id="SM00184">
    <property type="entry name" value="RING"/>
    <property type="match status" value="1"/>
</dbReference>
<dbReference type="Pfam" id="PF00622">
    <property type="entry name" value="SPRY"/>
    <property type="match status" value="1"/>
</dbReference>
<proteinExistence type="predicted"/>
<evidence type="ECO:0000313" key="13">
    <source>
        <dbReference type="EMBL" id="KAG7153690.1"/>
    </source>
</evidence>
<evidence type="ECO:0000256" key="5">
    <source>
        <dbReference type="ARBA" id="ARBA00022771"/>
    </source>
</evidence>
<dbReference type="InterPro" id="IPR013083">
    <property type="entry name" value="Znf_RING/FYVE/PHD"/>
</dbReference>
<evidence type="ECO:0000256" key="2">
    <source>
        <dbReference type="ARBA" id="ARBA00012483"/>
    </source>
</evidence>
<dbReference type="PROSITE" id="PS51281">
    <property type="entry name" value="TAP_C"/>
    <property type="match status" value="1"/>
</dbReference>
<dbReference type="PROSITE" id="PS50089">
    <property type="entry name" value="ZF_RING_2"/>
    <property type="match status" value="1"/>
</dbReference>
<dbReference type="Gene3D" id="3.30.40.10">
    <property type="entry name" value="Zinc/RING finger domain, C3HC4 (zinc finger)"/>
    <property type="match status" value="1"/>
</dbReference>